<gene>
    <name evidence="2" type="ORF">MNBD_ALPHA12-183</name>
</gene>
<evidence type="ECO:0000256" key="1">
    <source>
        <dbReference type="SAM" id="Phobius"/>
    </source>
</evidence>
<keyword evidence="1" id="KW-0812">Transmembrane</keyword>
<sequence>MADKNGHFQHSDVSFWGVAAMLSGALAMLSLTLAAVLPSSFIGGLHASRLSGGSINQLMAQVSRLNERQTQMLAQTNQMRTRLSMAERGNGEVIRRVGALETTIPMLLEVVPPGAEIDPLSVTAAI</sequence>
<proteinExistence type="predicted"/>
<reference evidence="2" key="1">
    <citation type="submission" date="2018-06" db="EMBL/GenBank/DDBJ databases">
        <authorList>
            <person name="Zhirakovskaya E."/>
        </authorList>
    </citation>
    <scope>NUCLEOTIDE SEQUENCE</scope>
</reference>
<keyword evidence="1" id="KW-0472">Membrane</keyword>
<name>A0A3B0U8K5_9ZZZZ</name>
<feature type="non-terminal residue" evidence="2">
    <location>
        <position position="126"/>
    </location>
</feature>
<organism evidence="2">
    <name type="scientific">hydrothermal vent metagenome</name>
    <dbReference type="NCBI Taxonomy" id="652676"/>
    <lineage>
        <taxon>unclassified sequences</taxon>
        <taxon>metagenomes</taxon>
        <taxon>ecological metagenomes</taxon>
    </lineage>
</organism>
<dbReference type="AlphaFoldDB" id="A0A3B0U8K5"/>
<accession>A0A3B0U8K5</accession>
<keyword evidence="1" id="KW-1133">Transmembrane helix</keyword>
<protein>
    <submittedName>
        <fullName evidence="2">Uncharacterized protein</fullName>
    </submittedName>
</protein>
<evidence type="ECO:0000313" key="2">
    <source>
        <dbReference type="EMBL" id="VAW17084.1"/>
    </source>
</evidence>
<feature type="transmembrane region" description="Helical" evidence="1">
    <location>
        <begin position="15"/>
        <end position="37"/>
    </location>
</feature>
<dbReference type="EMBL" id="UOEO01000064">
    <property type="protein sequence ID" value="VAW17084.1"/>
    <property type="molecule type" value="Genomic_DNA"/>
</dbReference>